<name>A0A1F6BTT5_9BACT</name>
<dbReference type="Proteomes" id="UP000179014">
    <property type="component" value="Unassembled WGS sequence"/>
</dbReference>
<gene>
    <name evidence="1" type="ORF">A2118_01360</name>
</gene>
<dbReference type="AlphaFoldDB" id="A0A1F6BTT5"/>
<accession>A0A1F6BTT5</accession>
<comment type="caution">
    <text evidence="1">The sequence shown here is derived from an EMBL/GenBank/DDBJ whole genome shotgun (WGS) entry which is preliminary data.</text>
</comment>
<dbReference type="EMBL" id="MFKN01000033">
    <property type="protein sequence ID" value="OGG40330.1"/>
    <property type="molecule type" value="Genomic_DNA"/>
</dbReference>
<sequence>MSNKPFATSVAVLLIIALVAPATFFIAPQRASAQSGAIGCIGAGIGALFGLTGSAAVGVSGIGGVPVVSMSGNTLAGIGNSIGGQTAGATTGECIYQLIIVPLARSMMRNILQSITSSIISWITGANGTGQPSFVQNLSRHLQAVGDAVALPFINQVRMVLSPQFGAAIASSLLANYARGTSVGGFLAANQSTLGRYSPNPSAFLAGNFSQGGIPAWFALTTQNENNPYLAKIAANDQLGSLVAQAQANRRQDLVQSKGFLSWCGATNSSMGPSGINPGVVCRNSDGTESPVKTPGTVIQGYAQQALGSGIAQLINPQDIDSALAAILSAAVNQVIQGVFGAGGGLFGASQPSSIRPQAITDALQNTAASNSSAMTSANAVADAALTRATNYSSAWNTIGTAASSAAASVAPLKNIETCASQSSVADSDINSTLAQMQQASSDVSTTQALANRVKQEAASGASAALTTDTQVLGTMIPDASVTSARADAVPLGGATANPTGSLSVSGGTLVDRMNLISQNAQNLNATSCVAPTP</sequence>
<evidence type="ECO:0000313" key="2">
    <source>
        <dbReference type="Proteomes" id="UP000179014"/>
    </source>
</evidence>
<reference evidence="1 2" key="1">
    <citation type="journal article" date="2016" name="Nat. Commun.">
        <title>Thousands of microbial genomes shed light on interconnected biogeochemical processes in an aquifer system.</title>
        <authorList>
            <person name="Anantharaman K."/>
            <person name="Brown C.T."/>
            <person name="Hug L.A."/>
            <person name="Sharon I."/>
            <person name="Castelle C.J."/>
            <person name="Probst A.J."/>
            <person name="Thomas B.C."/>
            <person name="Singh A."/>
            <person name="Wilkins M.J."/>
            <person name="Karaoz U."/>
            <person name="Brodie E.L."/>
            <person name="Williams K.H."/>
            <person name="Hubbard S.S."/>
            <person name="Banfield J.F."/>
        </authorList>
    </citation>
    <scope>NUCLEOTIDE SEQUENCE [LARGE SCALE GENOMIC DNA]</scope>
</reference>
<evidence type="ECO:0000313" key="1">
    <source>
        <dbReference type="EMBL" id="OGG40330.1"/>
    </source>
</evidence>
<organism evidence="1 2">
    <name type="scientific">Candidatus Kaiserbacteria bacterium GWA2_50_9</name>
    <dbReference type="NCBI Taxonomy" id="1798474"/>
    <lineage>
        <taxon>Bacteria</taxon>
        <taxon>Candidatus Kaiseribacteriota</taxon>
    </lineage>
</organism>
<proteinExistence type="predicted"/>
<protein>
    <submittedName>
        <fullName evidence="1">Uncharacterized protein</fullName>
    </submittedName>
</protein>